<proteinExistence type="predicted"/>
<dbReference type="KEGG" id="fae:FAES_2508"/>
<accession>I0K8R4</accession>
<protein>
    <submittedName>
        <fullName evidence="1">Uncharacterized protein</fullName>
    </submittedName>
</protein>
<dbReference type="STRING" id="1166018.FAES_2508"/>
<dbReference type="Proteomes" id="UP000011058">
    <property type="component" value="Chromosome"/>
</dbReference>
<sequence length="193" mass="21308">MTNLYDCAFSLTGTPRTIAHLHALLNALKPKEDVFGALVGAPPTGSSPMTFYGSSKDVSKQGCDYSLYSPTELIGNFQTLKGLPGGFFLKLSAQYGVRVDVAYDCENDDACGKLVLDEGRLISEDDYTYLHGKYVLDADPEKDDFWYELTIRTEDILLGEYDSAAAIIKHELAFLTDEETSRFVALYNDLTNG</sequence>
<keyword evidence="2" id="KW-1185">Reference proteome</keyword>
<dbReference type="HOGENOM" id="CLU_1406912_0_0_10"/>
<evidence type="ECO:0000313" key="1">
    <source>
        <dbReference type="EMBL" id="CCH00517.1"/>
    </source>
</evidence>
<organism evidence="1 2">
    <name type="scientific">Fibrella aestuarina BUZ 2</name>
    <dbReference type="NCBI Taxonomy" id="1166018"/>
    <lineage>
        <taxon>Bacteria</taxon>
        <taxon>Pseudomonadati</taxon>
        <taxon>Bacteroidota</taxon>
        <taxon>Cytophagia</taxon>
        <taxon>Cytophagales</taxon>
        <taxon>Spirosomataceae</taxon>
        <taxon>Fibrella</taxon>
    </lineage>
</organism>
<dbReference type="RefSeq" id="WP_015331616.1">
    <property type="nucleotide sequence ID" value="NC_020054.1"/>
</dbReference>
<dbReference type="AlphaFoldDB" id="I0K8R4"/>
<name>I0K8R4_9BACT</name>
<dbReference type="EMBL" id="HE796683">
    <property type="protein sequence ID" value="CCH00517.1"/>
    <property type="molecule type" value="Genomic_DNA"/>
</dbReference>
<reference evidence="1 2" key="1">
    <citation type="journal article" date="2012" name="J. Bacteriol.">
        <title>Genome Sequence of Fibrella aestuarina BUZ 2T, a Filamentous Marine Bacterium.</title>
        <authorList>
            <person name="Filippini M."/>
            <person name="Qi W."/>
            <person name="Blom J."/>
            <person name="Goesmann A."/>
            <person name="Smits T.H."/>
            <person name="Bagheri H.C."/>
        </authorList>
    </citation>
    <scope>NUCLEOTIDE SEQUENCE [LARGE SCALE GENOMIC DNA]</scope>
    <source>
        <strain evidence="2">BUZ 2T</strain>
    </source>
</reference>
<gene>
    <name evidence="1" type="ORF">FAES_2508</name>
</gene>
<evidence type="ECO:0000313" key="2">
    <source>
        <dbReference type="Proteomes" id="UP000011058"/>
    </source>
</evidence>